<name>A0A9D4NUL5_DERFA</name>
<dbReference type="AlphaFoldDB" id="A0A9D4NUL5"/>
<feature type="transmembrane region" description="Helical" evidence="1">
    <location>
        <begin position="166"/>
        <end position="193"/>
    </location>
</feature>
<comment type="caution">
    <text evidence="2">The sequence shown here is derived from an EMBL/GenBank/DDBJ whole genome shotgun (WGS) entry which is preliminary data.</text>
</comment>
<evidence type="ECO:0000256" key="1">
    <source>
        <dbReference type="SAM" id="Phobius"/>
    </source>
</evidence>
<gene>
    <name evidence="2" type="ORF">HUG17_9150</name>
</gene>
<organism evidence="2">
    <name type="scientific">Dermatophagoides farinae</name>
    <name type="common">American house dust mite</name>
    <dbReference type="NCBI Taxonomy" id="6954"/>
    <lineage>
        <taxon>Eukaryota</taxon>
        <taxon>Metazoa</taxon>
        <taxon>Ecdysozoa</taxon>
        <taxon>Arthropoda</taxon>
        <taxon>Chelicerata</taxon>
        <taxon>Arachnida</taxon>
        <taxon>Acari</taxon>
        <taxon>Acariformes</taxon>
        <taxon>Sarcoptiformes</taxon>
        <taxon>Astigmata</taxon>
        <taxon>Psoroptidia</taxon>
        <taxon>Analgoidea</taxon>
        <taxon>Pyroglyphidae</taxon>
        <taxon>Dermatophagoidinae</taxon>
        <taxon>Dermatophagoides</taxon>
    </lineage>
</organism>
<evidence type="ECO:0000313" key="2">
    <source>
        <dbReference type="EMBL" id="KAH7638045.1"/>
    </source>
</evidence>
<reference evidence="2" key="1">
    <citation type="submission" date="2020-06" db="EMBL/GenBank/DDBJ databases">
        <authorList>
            <person name="Ji K."/>
            <person name="Li J."/>
        </authorList>
    </citation>
    <scope>NUCLEOTIDE SEQUENCE</scope>
    <source>
        <strain evidence="2">JKM2019</strain>
        <tissue evidence="2">Whole body</tissue>
    </source>
</reference>
<feature type="transmembrane region" description="Helical" evidence="1">
    <location>
        <begin position="108"/>
        <end position="132"/>
    </location>
</feature>
<dbReference type="Proteomes" id="UP000828236">
    <property type="component" value="Unassembled WGS sequence"/>
</dbReference>
<feature type="transmembrane region" description="Helical" evidence="1">
    <location>
        <begin position="205"/>
        <end position="231"/>
    </location>
</feature>
<feature type="transmembrane region" description="Helical" evidence="1">
    <location>
        <begin position="66"/>
        <end position="88"/>
    </location>
</feature>
<keyword evidence="1" id="KW-0472">Membrane</keyword>
<keyword evidence="1" id="KW-1133">Transmembrane helix</keyword>
<sequence length="402" mass="48270">MSTILKLIRKNLSLELIRHKYDGKIFELLYEDFKVLKWFNFRMNFSLFDYENRCLSKNFATFKPTIWLTSISWMTIFLSIFMIIYPSNSVLIDLTIYEKMLNSNRSDLILIQIVVTFIILELLWIVFLIELLTYRSPLLSFLTIYLPNYEHKMDVKMRKILIKFQAFANFAITFSYLNVIAIMTIIGVIVPFLCFELYMKNQINFIKFFTSIPFVIIIDMVIIFITGQLFVSGKWAYFSLIFFKERIKRLHNVSLLLIHYSHYSMERIFTNQFCHKYISLYSEIYRINQTAKIVLFALETLSKSAIMIAVVFYTCLPSYNERCVQNLHHWLIRSQFHSKFKPIIRWRQSMKANLFVQAMVNNRFGFTCGPLFHINKYKFFEMLLMNISWIILFHKQMCLNHL</sequence>
<proteinExistence type="predicted"/>
<dbReference type="EMBL" id="SDOV01000008">
    <property type="protein sequence ID" value="KAH7638045.1"/>
    <property type="molecule type" value="Genomic_DNA"/>
</dbReference>
<accession>A0A9D4NUL5</accession>
<keyword evidence="1" id="KW-0812">Transmembrane</keyword>
<reference evidence="2" key="2">
    <citation type="journal article" date="2021" name="World Allergy Organ. J.">
        <title>Chromosome-level assembly of Dermatophagoides farinae genome and transcriptome reveals two novel allergens Der f 37 and Der f 39.</title>
        <authorList>
            <person name="Chen J."/>
            <person name="Cai Z."/>
            <person name="Fan D."/>
            <person name="Hu J."/>
            <person name="Hou Y."/>
            <person name="He Y."/>
            <person name="Zhang Z."/>
            <person name="Zhao Z."/>
            <person name="Gao P."/>
            <person name="Hu W."/>
            <person name="Sun J."/>
            <person name="Li J."/>
            <person name="Ji K."/>
        </authorList>
    </citation>
    <scope>NUCLEOTIDE SEQUENCE</scope>
    <source>
        <strain evidence="2">JKM2019</strain>
    </source>
</reference>
<protein>
    <submittedName>
        <fullName evidence="2">Uncharacterized protein</fullName>
    </submittedName>
</protein>